<gene>
    <name evidence="14" type="ORF">MNBD_GAMMA22-1418</name>
</gene>
<dbReference type="PANTHER" id="PTHR30012">
    <property type="entry name" value="GENERAL SECRETION PATHWAY PROTEIN"/>
    <property type="match status" value="1"/>
</dbReference>
<protein>
    <submittedName>
        <fullName evidence="14">General secretion pathway protein F</fullName>
    </submittedName>
</protein>
<dbReference type="FunFam" id="1.20.81.30:FF:000001">
    <property type="entry name" value="Type II secretion system protein F"/>
    <property type="match status" value="2"/>
</dbReference>
<comment type="subcellular location">
    <subcellularLocation>
        <location evidence="1">Cell inner membrane</location>
        <topology evidence="1">Multi-pass membrane protein</topology>
    </subcellularLocation>
</comment>
<keyword evidence="3" id="KW-0813">Transport</keyword>
<keyword evidence="4" id="KW-1003">Cell membrane</keyword>
<evidence type="ECO:0000256" key="5">
    <source>
        <dbReference type="ARBA" id="ARBA00022519"/>
    </source>
</evidence>
<feature type="domain" description="Type II secretion system protein GspF" evidence="13">
    <location>
        <begin position="74"/>
        <end position="196"/>
    </location>
</feature>
<keyword evidence="11 12" id="KW-0472">Membrane</keyword>
<dbReference type="PANTHER" id="PTHR30012:SF0">
    <property type="entry name" value="TYPE II SECRETION SYSTEM PROTEIN F-RELATED"/>
    <property type="match status" value="1"/>
</dbReference>
<evidence type="ECO:0000256" key="8">
    <source>
        <dbReference type="ARBA" id="ARBA00022837"/>
    </source>
</evidence>
<evidence type="ECO:0000259" key="13">
    <source>
        <dbReference type="Pfam" id="PF00482"/>
    </source>
</evidence>
<keyword evidence="9" id="KW-0653">Protein transport</keyword>
<keyword evidence="5" id="KW-0997">Cell inner membrane</keyword>
<dbReference type="AlphaFoldDB" id="A0A3B1AL80"/>
<keyword evidence="7" id="KW-0479">Metal-binding</keyword>
<dbReference type="NCBIfam" id="TIGR02120">
    <property type="entry name" value="GspF"/>
    <property type="match status" value="1"/>
</dbReference>
<comment type="similarity">
    <text evidence="2">Belongs to the GSP F family.</text>
</comment>
<feature type="transmembrane region" description="Helical" evidence="12">
    <location>
        <begin position="172"/>
        <end position="195"/>
    </location>
</feature>
<dbReference type="PRINTS" id="PR00812">
    <property type="entry name" value="BCTERIALGSPF"/>
</dbReference>
<keyword evidence="10 12" id="KW-1133">Transmembrane helix</keyword>
<dbReference type="Pfam" id="PF00482">
    <property type="entry name" value="T2SSF"/>
    <property type="match status" value="2"/>
</dbReference>
<evidence type="ECO:0000256" key="11">
    <source>
        <dbReference type="ARBA" id="ARBA00023136"/>
    </source>
</evidence>
<evidence type="ECO:0000256" key="7">
    <source>
        <dbReference type="ARBA" id="ARBA00022723"/>
    </source>
</evidence>
<evidence type="ECO:0000256" key="12">
    <source>
        <dbReference type="SAM" id="Phobius"/>
    </source>
</evidence>
<organism evidence="14">
    <name type="scientific">hydrothermal vent metagenome</name>
    <dbReference type="NCBI Taxonomy" id="652676"/>
    <lineage>
        <taxon>unclassified sequences</taxon>
        <taxon>metagenomes</taxon>
        <taxon>ecological metagenomes</taxon>
    </lineage>
</organism>
<reference evidence="14" key="1">
    <citation type="submission" date="2018-06" db="EMBL/GenBank/DDBJ databases">
        <authorList>
            <person name="Zhirakovskaya E."/>
        </authorList>
    </citation>
    <scope>NUCLEOTIDE SEQUENCE</scope>
</reference>
<name>A0A3B1AL80_9ZZZZ</name>
<dbReference type="PROSITE" id="PS00874">
    <property type="entry name" value="T2SP_F"/>
    <property type="match status" value="1"/>
</dbReference>
<dbReference type="InterPro" id="IPR042094">
    <property type="entry name" value="T2SS_GspF_sf"/>
</dbReference>
<dbReference type="InterPro" id="IPR011850">
    <property type="entry name" value="T2SS_GspF"/>
</dbReference>
<dbReference type="GO" id="GO:0046872">
    <property type="term" value="F:metal ion binding"/>
    <property type="evidence" value="ECO:0007669"/>
    <property type="project" value="UniProtKB-KW"/>
</dbReference>
<dbReference type="InterPro" id="IPR003004">
    <property type="entry name" value="GspF/PilC"/>
</dbReference>
<dbReference type="InterPro" id="IPR001992">
    <property type="entry name" value="T2SS_GspF/T4SS_PilC_CS"/>
</dbReference>
<evidence type="ECO:0000256" key="4">
    <source>
        <dbReference type="ARBA" id="ARBA00022475"/>
    </source>
</evidence>
<sequence length="407" mass="44396">MGAFEYAAYDKNGKQKKGVLEGDSARQIRQKLREQSLYPISVDAVMDKETQTPGNEKAFSIKRGISASDMALMTRQLATLTRCGLPLDEATGTVARQSEKPRLKSLLLGVRSKIMEGHTLADSLGSYSHVFPDLYRATVAAGESSGHLDSVLERLADYTESKHQLNQRIKLAMFYPAILTVMAFTIVIGLLTYVVPQIVGVFDNTGQELPGITQALIGASDFIRENFLILLGLIVAAVMTFMSMNKNPVTREKIHLVQLKMPVVSKLVRGVNTARFTRTLSILVASSVSLLEAMRIASQVLSNIPMQKAVTEATEKVKEGASLAKSLEQSGYFPPMMSNLIASGEVSGNLEEMLERASENQEKELEGLISTIMGMLEPMLILIMGGVVLIIVLAILLPIFDMNSLVG</sequence>
<dbReference type="GO" id="GO:0005886">
    <property type="term" value="C:plasma membrane"/>
    <property type="evidence" value="ECO:0007669"/>
    <property type="project" value="UniProtKB-SubCell"/>
</dbReference>
<dbReference type="GO" id="GO:0015628">
    <property type="term" value="P:protein secretion by the type II secretion system"/>
    <property type="evidence" value="ECO:0007669"/>
    <property type="project" value="InterPro"/>
</dbReference>
<feature type="domain" description="Type II secretion system protein GspF" evidence="13">
    <location>
        <begin position="276"/>
        <end position="398"/>
    </location>
</feature>
<evidence type="ECO:0000256" key="3">
    <source>
        <dbReference type="ARBA" id="ARBA00022448"/>
    </source>
</evidence>
<evidence type="ECO:0000256" key="9">
    <source>
        <dbReference type="ARBA" id="ARBA00022927"/>
    </source>
</evidence>
<evidence type="ECO:0000256" key="10">
    <source>
        <dbReference type="ARBA" id="ARBA00022989"/>
    </source>
</evidence>
<dbReference type="GO" id="GO:0015627">
    <property type="term" value="C:type II protein secretion system complex"/>
    <property type="evidence" value="ECO:0007669"/>
    <property type="project" value="InterPro"/>
</dbReference>
<evidence type="ECO:0000313" key="14">
    <source>
        <dbReference type="EMBL" id="VAW99059.1"/>
    </source>
</evidence>
<evidence type="ECO:0000256" key="1">
    <source>
        <dbReference type="ARBA" id="ARBA00004429"/>
    </source>
</evidence>
<feature type="transmembrane region" description="Helical" evidence="12">
    <location>
        <begin position="227"/>
        <end position="244"/>
    </location>
</feature>
<dbReference type="Gene3D" id="1.20.81.30">
    <property type="entry name" value="Type II secretion system (T2SS), domain F"/>
    <property type="match status" value="2"/>
</dbReference>
<feature type="transmembrane region" description="Helical" evidence="12">
    <location>
        <begin position="379"/>
        <end position="400"/>
    </location>
</feature>
<dbReference type="EMBL" id="UOFS01000039">
    <property type="protein sequence ID" value="VAW99059.1"/>
    <property type="molecule type" value="Genomic_DNA"/>
</dbReference>
<proteinExistence type="inferred from homology"/>
<evidence type="ECO:0000256" key="6">
    <source>
        <dbReference type="ARBA" id="ARBA00022692"/>
    </source>
</evidence>
<accession>A0A3B1AL80</accession>
<keyword evidence="8" id="KW-0106">Calcium</keyword>
<dbReference type="InterPro" id="IPR018076">
    <property type="entry name" value="T2SS_GspF_dom"/>
</dbReference>
<evidence type="ECO:0000256" key="2">
    <source>
        <dbReference type="ARBA" id="ARBA00005745"/>
    </source>
</evidence>
<keyword evidence="6 12" id="KW-0812">Transmembrane</keyword>